<dbReference type="Gene3D" id="1.20.120.1760">
    <property type="match status" value="1"/>
</dbReference>
<feature type="transmembrane region" description="Helical" evidence="3">
    <location>
        <begin position="21"/>
        <end position="45"/>
    </location>
</feature>
<dbReference type="RefSeq" id="WP_189444887.1">
    <property type="nucleotide sequence ID" value="NZ_BMZI01000005.1"/>
</dbReference>
<evidence type="ECO:0000256" key="3">
    <source>
        <dbReference type="SAM" id="Phobius"/>
    </source>
</evidence>
<feature type="transmembrane region" description="Helical" evidence="3">
    <location>
        <begin position="223"/>
        <end position="242"/>
    </location>
</feature>
<feature type="transmembrane region" description="Helical" evidence="3">
    <location>
        <begin position="167"/>
        <end position="188"/>
    </location>
</feature>
<accession>A0ABQ3E590</accession>
<evidence type="ECO:0000313" key="5">
    <source>
        <dbReference type="Proteomes" id="UP000646745"/>
    </source>
</evidence>
<protein>
    <submittedName>
        <fullName evidence="4">Membrane protein</fullName>
    </submittedName>
</protein>
<organism evidence="4 5">
    <name type="scientific">Salinicola rhizosphaerae</name>
    <dbReference type="NCBI Taxonomy" id="1443141"/>
    <lineage>
        <taxon>Bacteria</taxon>
        <taxon>Pseudomonadati</taxon>
        <taxon>Pseudomonadota</taxon>
        <taxon>Gammaproteobacteria</taxon>
        <taxon>Oceanospirillales</taxon>
        <taxon>Halomonadaceae</taxon>
        <taxon>Salinicola</taxon>
    </lineage>
</organism>
<evidence type="ECO:0000256" key="1">
    <source>
        <dbReference type="ARBA" id="ARBA00022679"/>
    </source>
</evidence>
<comment type="similarity">
    <text evidence="2">Belongs to the CDP-alcohol phosphatidyltransferase class-I family.</text>
</comment>
<proteinExistence type="inferred from homology"/>
<dbReference type="EMBL" id="BMZI01000005">
    <property type="protein sequence ID" value="GHB23713.1"/>
    <property type="molecule type" value="Genomic_DNA"/>
</dbReference>
<evidence type="ECO:0000313" key="4">
    <source>
        <dbReference type="EMBL" id="GHB23713.1"/>
    </source>
</evidence>
<keyword evidence="3" id="KW-1133">Transmembrane helix</keyword>
<evidence type="ECO:0000256" key="2">
    <source>
        <dbReference type="RuleBase" id="RU003750"/>
    </source>
</evidence>
<feature type="transmembrane region" description="Helical" evidence="3">
    <location>
        <begin position="51"/>
        <end position="73"/>
    </location>
</feature>
<gene>
    <name evidence="4" type="ORF">GCM10009038_23300</name>
</gene>
<dbReference type="InterPro" id="IPR043130">
    <property type="entry name" value="CDP-OH_PTrfase_TM_dom"/>
</dbReference>
<name>A0ABQ3E590_9GAMM</name>
<comment type="caution">
    <text evidence="4">The sequence shown here is derived from an EMBL/GenBank/DDBJ whole genome shotgun (WGS) entry which is preliminary data.</text>
</comment>
<feature type="transmembrane region" description="Helical" evidence="3">
    <location>
        <begin position="85"/>
        <end position="104"/>
    </location>
</feature>
<keyword evidence="3" id="KW-0812">Transmembrane</keyword>
<feature type="transmembrane region" description="Helical" evidence="3">
    <location>
        <begin position="200"/>
        <end position="217"/>
    </location>
</feature>
<dbReference type="InterPro" id="IPR000462">
    <property type="entry name" value="CDP-OH_P_trans"/>
</dbReference>
<reference evidence="5" key="1">
    <citation type="journal article" date="2019" name="Int. J. Syst. Evol. Microbiol.">
        <title>The Global Catalogue of Microorganisms (GCM) 10K type strain sequencing project: providing services to taxonomists for standard genome sequencing and annotation.</title>
        <authorList>
            <consortium name="The Broad Institute Genomics Platform"/>
            <consortium name="The Broad Institute Genome Sequencing Center for Infectious Disease"/>
            <person name="Wu L."/>
            <person name="Ma J."/>
        </authorList>
    </citation>
    <scope>NUCLEOTIDE SEQUENCE [LARGE SCALE GENOMIC DNA]</scope>
    <source>
        <strain evidence="5">KCTC 32998</strain>
    </source>
</reference>
<dbReference type="InterPro" id="IPR048254">
    <property type="entry name" value="CDP_ALCOHOL_P_TRANSF_CS"/>
</dbReference>
<dbReference type="Proteomes" id="UP000646745">
    <property type="component" value="Unassembled WGS sequence"/>
</dbReference>
<sequence length="257" mass="28573">MRQSPTRLLERQAQRTRLQASTGWIDLTLGLALVAVMVEWVHWAFSAPDGLRFTAGGVYIAIATMVLFAWPAARRGLGWANRVTLLRATMVAVVAGLVVYPDFMQRHAEGVAALSLLSLSLDGIDGWVARRTGSASEFGARFDMELDAFFIVVLCAALIALDKVGSWVLLLGGARYLFVVAGIYWPWLNRTLPVSYFRKTVCVWQVATLLICLLPFIDSAWATAFAAMAALLLVLSFGRDVIWLWRHRLRPIEDAEF</sequence>
<dbReference type="Pfam" id="PF01066">
    <property type="entry name" value="CDP-OH_P_transf"/>
    <property type="match status" value="1"/>
</dbReference>
<dbReference type="PROSITE" id="PS00379">
    <property type="entry name" value="CDP_ALCOHOL_P_TRANSF"/>
    <property type="match status" value="1"/>
</dbReference>
<keyword evidence="1 2" id="KW-0808">Transferase</keyword>
<keyword evidence="5" id="KW-1185">Reference proteome</keyword>
<keyword evidence="3" id="KW-0472">Membrane</keyword>